<dbReference type="Proteomes" id="UP000677436">
    <property type="component" value="Chromosome"/>
</dbReference>
<dbReference type="Pfam" id="PF02678">
    <property type="entry name" value="Pirin"/>
    <property type="match status" value="1"/>
</dbReference>
<proteinExistence type="inferred from homology"/>
<evidence type="ECO:0000256" key="2">
    <source>
        <dbReference type="RuleBase" id="RU003457"/>
    </source>
</evidence>
<dbReference type="PANTHER" id="PTHR13903">
    <property type="entry name" value="PIRIN-RELATED"/>
    <property type="match status" value="1"/>
</dbReference>
<feature type="domain" description="Pirin N-terminal" evidence="3">
    <location>
        <begin position="56"/>
        <end position="118"/>
    </location>
</feature>
<dbReference type="AlphaFoldDB" id="A0A8D5UF56"/>
<evidence type="ECO:0000313" key="5">
    <source>
        <dbReference type="Proteomes" id="UP000677436"/>
    </source>
</evidence>
<evidence type="ECO:0000313" key="4">
    <source>
        <dbReference type="EMBL" id="BCU81583.1"/>
    </source>
</evidence>
<dbReference type="RefSeq" id="WP_212774791.1">
    <property type="nucleotide sequence ID" value="NZ_AP024601.1"/>
</dbReference>
<reference evidence="4" key="1">
    <citation type="journal article" date="2013" name="Int. J. Syst. Evol. Microbiol.">
        <title>Polycladomyces abyssicola gen. nov., sp. nov., a thermophilic filamentous bacterium isolated from hemipelagic sediment.</title>
        <authorList>
            <person name="Tsubouchi T."/>
            <person name="Shimane Y."/>
            <person name="Mori K."/>
            <person name="Usui K."/>
            <person name="Hiraki T."/>
            <person name="Tame A."/>
            <person name="Uematsu K."/>
            <person name="Maruyama T."/>
            <person name="Hatada Y."/>
        </authorList>
    </citation>
    <scope>NUCLEOTIDE SEQUENCE</scope>
    <source>
        <strain evidence="4">JIR-001</strain>
    </source>
</reference>
<comment type="similarity">
    <text evidence="1 2">Belongs to the pirin family.</text>
</comment>
<evidence type="ECO:0000256" key="1">
    <source>
        <dbReference type="ARBA" id="ARBA00008416"/>
    </source>
</evidence>
<dbReference type="KEGG" id="pabs:JIR001_13660"/>
<dbReference type="SUPFAM" id="SSF51182">
    <property type="entry name" value="RmlC-like cupins"/>
    <property type="match status" value="1"/>
</dbReference>
<dbReference type="PANTHER" id="PTHR13903:SF8">
    <property type="entry name" value="PIRIN"/>
    <property type="match status" value="1"/>
</dbReference>
<keyword evidence="5" id="KW-1185">Reference proteome</keyword>
<gene>
    <name evidence="4" type="ORF">JIR001_13660</name>
</gene>
<protein>
    <recommendedName>
        <fullName evidence="3">Pirin N-terminal domain-containing protein</fullName>
    </recommendedName>
</protein>
<name>A0A8D5UF56_9BACL</name>
<dbReference type="InterPro" id="IPR014710">
    <property type="entry name" value="RmlC-like_jellyroll"/>
</dbReference>
<sequence>MNIKVYPPDQQGTGAFDGGKIIEQKPIGFPHEYSAVKRIGPLFYWSWFFAKNEGMIGAHPHQGFETITYVIQGTAEHGDSLGTKSIVGSGGAQVMQTGSGVYHEERFIGPDMEGFQIWFEPFLPEAIKRKPTYNQYENEVFPVMIQDGLQIKTLIGEGSPIHLTTDVKMWDVQVQPGSEYKHTIPSGYSLATLAVRGDGVWENEKEESVFAAFRHKDFIVLETDSQADVQLISEQDDDLRMIIIQVPTQVDYPLYRK</sequence>
<dbReference type="Gene3D" id="2.60.120.10">
    <property type="entry name" value="Jelly Rolls"/>
    <property type="match status" value="1"/>
</dbReference>
<dbReference type="EMBL" id="AP024601">
    <property type="protein sequence ID" value="BCU81583.1"/>
    <property type="molecule type" value="Genomic_DNA"/>
</dbReference>
<dbReference type="InterPro" id="IPR003829">
    <property type="entry name" value="Pirin_N_dom"/>
</dbReference>
<dbReference type="InterPro" id="IPR011051">
    <property type="entry name" value="RmlC_Cupin_sf"/>
</dbReference>
<organism evidence="4 5">
    <name type="scientific">Polycladomyces abyssicola</name>
    <dbReference type="NCBI Taxonomy" id="1125966"/>
    <lineage>
        <taxon>Bacteria</taxon>
        <taxon>Bacillati</taxon>
        <taxon>Bacillota</taxon>
        <taxon>Bacilli</taxon>
        <taxon>Bacillales</taxon>
        <taxon>Thermoactinomycetaceae</taxon>
        <taxon>Polycladomyces</taxon>
    </lineage>
</organism>
<evidence type="ECO:0000259" key="3">
    <source>
        <dbReference type="Pfam" id="PF02678"/>
    </source>
</evidence>
<reference evidence="4" key="2">
    <citation type="journal article" date="2021" name="Microbiol. Resour. Announc.">
        <title>Complete Genome Sequence of Polycladomyces abyssicola JIR-001T, Isolated from Hemipelagic Sediment in Deep Seawater.</title>
        <authorList>
            <person name="Tsubouchi T."/>
            <person name="Kaneko Y."/>
        </authorList>
    </citation>
    <scope>NUCLEOTIDE SEQUENCE</scope>
    <source>
        <strain evidence="4">JIR-001</strain>
    </source>
</reference>
<accession>A0A8D5UF56</accession>
<dbReference type="InterPro" id="IPR012093">
    <property type="entry name" value="Pirin"/>
</dbReference>